<dbReference type="EMBL" id="MNAD01001671">
    <property type="protein sequence ID" value="OJT02422.1"/>
    <property type="molecule type" value="Genomic_DNA"/>
</dbReference>
<evidence type="ECO:0000259" key="25">
    <source>
        <dbReference type="PROSITE" id="PS50994"/>
    </source>
</evidence>
<dbReference type="Pfam" id="PF00665">
    <property type="entry name" value="rve"/>
    <property type="match status" value="1"/>
</dbReference>
<dbReference type="GO" id="GO:0006397">
    <property type="term" value="P:mRNA processing"/>
    <property type="evidence" value="ECO:0007669"/>
    <property type="project" value="UniProtKB-KW"/>
</dbReference>
<evidence type="ECO:0000256" key="17">
    <source>
        <dbReference type="ARBA" id="ARBA00022918"/>
    </source>
</evidence>
<evidence type="ECO:0000256" key="23">
    <source>
        <dbReference type="ARBA" id="ARBA00049244"/>
    </source>
</evidence>
<evidence type="ECO:0000256" key="10">
    <source>
        <dbReference type="ARBA" id="ARBA00022750"/>
    </source>
</evidence>
<evidence type="ECO:0000256" key="9">
    <source>
        <dbReference type="ARBA" id="ARBA00022741"/>
    </source>
</evidence>
<name>A0A1M2V4A3_TRAPU</name>
<keyword evidence="3" id="KW-1188">Viral release from host cell</keyword>
<accession>A0A1M2V4A3</accession>
<evidence type="ECO:0000256" key="5">
    <source>
        <dbReference type="ARBA" id="ARBA00022670"/>
    </source>
</evidence>
<dbReference type="InterPro" id="IPR054722">
    <property type="entry name" value="PolX-like_BBD"/>
</dbReference>
<dbReference type="PANTHER" id="PTHR42648:SF11">
    <property type="entry name" value="TRANSPOSON TY4-P GAG-POL POLYPROTEIN"/>
    <property type="match status" value="1"/>
</dbReference>
<dbReference type="PROSITE" id="PS50994">
    <property type="entry name" value="INTEGRASE"/>
    <property type="match status" value="1"/>
</dbReference>
<dbReference type="InterPro" id="IPR036875">
    <property type="entry name" value="Znf_CCHC_sf"/>
</dbReference>
<evidence type="ECO:0000256" key="1">
    <source>
        <dbReference type="ARBA" id="ARBA00002180"/>
    </source>
</evidence>
<dbReference type="GO" id="GO:0005524">
    <property type="term" value="F:ATP binding"/>
    <property type="evidence" value="ECO:0007669"/>
    <property type="project" value="UniProtKB-KW"/>
</dbReference>
<evidence type="ECO:0000256" key="11">
    <source>
        <dbReference type="ARBA" id="ARBA00022759"/>
    </source>
</evidence>
<dbReference type="GO" id="GO:0015074">
    <property type="term" value="P:DNA integration"/>
    <property type="evidence" value="ECO:0007669"/>
    <property type="project" value="UniProtKB-KW"/>
</dbReference>
<keyword evidence="18" id="KW-0239">DNA-directed DNA polymerase</keyword>
<keyword evidence="17" id="KW-0695">RNA-directed DNA polymerase</keyword>
<dbReference type="Pfam" id="PF25597">
    <property type="entry name" value="SH3_retrovirus"/>
    <property type="match status" value="1"/>
</dbReference>
<keyword evidence="27" id="KW-1185">Reference proteome</keyword>
<feature type="region of interest" description="Disordered" evidence="24">
    <location>
        <begin position="817"/>
        <end position="945"/>
    </location>
</feature>
<comment type="catalytic activity">
    <reaction evidence="23">
        <text>DNA(n) + a 2'-deoxyribonucleoside 5'-triphosphate = DNA(n+1) + diphosphate</text>
        <dbReference type="Rhea" id="RHEA:22508"/>
        <dbReference type="Rhea" id="RHEA-COMP:17339"/>
        <dbReference type="Rhea" id="RHEA-COMP:17340"/>
        <dbReference type="ChEBI" id="CHEBI:33019"/>
        <dbReference type="ChEBI" id="CHEBI:61560"/>
        <dbReference type="ChEBI" id="CHEBI:173112"/>
        <dbReference type="EC" id="2.7.7.7"/>
    </reaction>
</comment>
<feature type="compositionally biased region" description="Pro residues" evidence="24">
    <location>
        <begin position="827"/>
        <end position="837"/>
    </location>
</feature>
<evidence type="ECO:0000256" key="20">
    <source>
        <dbReference type="ARBA" id="ARBA00023172"/>
    </source>
</evidence>
<evidence type="ECO:0000256" key="4">
    <source>
        <dbReference type="ARBA" id="ARBA00022664"/>
    </source>
</evidence>
<dbReference type="GO" id="GO:0008270">
    <property type="term" value="F:zinc ion binding"/>
    <property type="evidence" value="ECO:0007669"/>
    <property type="project" value="InterPro"/>
</dbReference>
<dbReference type="InterPro" id="IPR039537">
    <property type="entry name" value="Retrotran_Ty1/copia-like"/>
</dbReference>
<dbReference type="GO" id="GO:0003723">
    <property type="term" value="F:RNA binding"/>
    <property type="evidence" value="ECO:0007669"/>
    <property type="project" value="UniProtKB-KW"/>
</dbReference>
<protein>
    <submittedName>
        <fullName evidence="26">Copia protein</fullName>
    </submittedName>
</protein>
<evidence type="ECO:0000313" key="27">
    <source>
        <dbReference type="Proteomes" id="UP000184267"/>
    </source>
</evidence>
<dbReference type="CDD" id="cd09272">
    <property type="entry name" value="RNase_HI_RT_Ty1"/>
    <property type="match status" value="1"/>
</dbReference>
<dbReference type="Gene3D" id="3.30.420.10">
    <property type="entry name" value="Ribonuclease H-like superfamily/Ribonuclease H"/>
    <property type="match status" value="1"/>
</dbReference>
<dbReference type="GO" id="GO:0004519">
    <property type="term" value="F:endonuclease activity"/>
    <property type="evidence" value="ECO:0007669"/>
    <property type="project" value="UniProtKB-KW"/>
</dbReference>
<dbReference type="Pfam" id="PF22936">
    <property type="entry name" value="Pol_BBD"/>
    <property type="match status" value="1"/>
</dbReference>
<evidence type="ECO:0000256" key="3">
    <source>
        <dbReference type="ARBA" id="ARBA00022612"/>
    </source>
</evidence>
<feature type="region of interest" description="Disordered" evidence="24">
    <location>
        <begin position="257"/>
        <end position="302"/>
    </location>
</feature>
<reference evidence="26 27" key="1">
    <citation type="submission" date="2016-10" db="EMBL/GenBank/DDBJ databases">
        <title>Genome sequence of the basidiomycete white-rot fungus Trametes pubescens.</title>
        <authorList>
            <person name="Makela M.R."/>
            <person name="Granchi Z."/>
            <person name="Peng M."/>
            <person name="De Vries R.P."/>
            <person name="Grigoriev I."/>
            <person name="Riley R."/>
            <person name="Hilden K."/>
        </authorList>
    </citation>
    <scope>NUCLEOTIDE SEQUENCE [LARGE SCALE GENOMIC DNA]</scope>
    <source>
        <strain evidence="26 27">FBCC735</strain>
    </source>
</reference>
<dbReference type="GO" id="GO:0004190">
    <property type="term" value="F:aspartic-type endopeptidase activity"/>
    <property type="evidence" value="ECO:0007669"/>
    <property type="project" value="UniProtKB-KW"/>
</dbReference>
<dbReference type="SUPFAM" id="SSF53098">
    <property type="entry name" value="Ribonuclease H-like"/>
    <property type="match status" value="1"/>
</dbReference>
<dbReference type="PANTHER" id="PTHR42648">
    <property type="entry name" value="TRANSPOSASE, PUTATIVE-RELATED"/>
    <property type="match status" value="1"/>
</dbReference>
<dbReference type="Pfam" id="PF14223">
    <property type="entry name" value="Retrotran_gag_2"/>
    <property type="match status" value="1"/>
</dbReference>
<evidence type="ECO:0000256" key="12">
    <source>
        <dbReference type="ARBA" id="ARBA00022801"/>
    </source>
</evidence>
<dbReference type="InterPro" id="IPR043502">
    <property type="entry name" value="DNA/RNA_pol_sf"/>
</dbReference>
<evidence type="ECO:0000256" key="19">
    <source>
        <dbReference type="ARBA" id="ARBA00023113"/>
    </source>
</evidence>
<gene>
    <name evidence="26" type="ORF">TRAPUB_7075</name>
</gene>
<sequence length="1474" mass="162401">MSTPGSPTTQPDSTPLPPSVMTPEHTSEITARAAPMSTKGWELPSGVNTLVPPHPLENEDGYRAWSMQMQGALEYTTLWPVVSGEELVPSPTDASALSLWKRKDGAARTLIMRNLAVDLQSTVNTLDTAMQFWATLKTQFSRTSLTSAVTWFRSLVTPLSSIHNLEPHIQAYLEAIAHLKSSSFTVPEHMAAGIFLSTLIDLDDVRNERRRIIGLKPPGSSTDTAMALEMAYTTLENDHRSRGSKWCRFCKREGHWSSECRSKDGGGGSKKKRSRGKKKDKDKSNVAQDSGADSGSGDEQSHFVRSERVLYTSFNQYDLRDSDSAFLAQPRSSTAGQVIIDSGTSSHVHSVKSDFVTIRSTSSTIRGFGDGKTPVAGRGEAQLLARLPDHGCTRLRLNNTCYAPDTSPSLISVSRLDNANCYTLFGEGRCVTFEKCDGGALMRNALNSGKVVLTGSKGLDRLYHLDVPGDSVFHVSDNPYGRLQALHGRLGHLNYQSIRSLICKGRLRGIKLSKAELNADPPPCAACMQGKMTRASFPLSKSDRPEHEIFLVSTDLWGDAQVQTPGGKRYVMTFTDHYHRWLWVAFLRRKSDAFEAFKEWLARVERETGRKLAKLRADNGGEYVGNAFKAFCKERGIQLQTTSPRTPEQNGVAERQNRSVFDRVRTILIESGLPLNLWGEAVNYIVYTKNRNPTSTLDGLTPFQARYGRAPDASFLHRFGCRAYVYNDHPSRRKLDPRARIGVFVGYADDQKAYWIYFPDTKTVTSSIHVHFHDDANGYDGNLPEGENDYDALFESFDLQASLDEDRSSHSQIPMATSASNVDVPVPDAPLPQPAPVAPSHAEAPSVPRPRRRPKGSKNKKGGVPVRHSSRVRARLGPPQAPQAAVPEAPAEGIPPPQAVAAPEQPLAGPSGPGGEVLKADDVDSESDLTELSESEPSHDEDESANLVSLLLEHSFAVSGDEPQTYEEAMASPDANEWEAAMIQELESIASLDSFELTSLPPDRKPIGTRWVFLIKRDADGNVLRYKARLVAQGFTQQPGVDFQETFAPVAKPESICAICAIMAQRDGIIHVVDVDSAFLNSEIPEGQEAYVKQPPGFTQRGYLWYRKLKSILASIGFKASRADPCVFFRYDEERNLAIITSHVDDLAIFGVSLKAVTAVKGEIARQVPIKDGKDISLLLGVKVSRDLEARTISFSHTHKINKALEEFGFKDVHPVSSPMLVSQRLSATQGPQTPKDVAFMRNIKFMSAVGTLIHIAVHTRPDISKAVQSVAHFMANPGKPHWQAVKRIFQYLKGTRDYILTVGGSGTSQPLAYCDADWGNDPDTAKSTSGYAIFIGQGCVSWSAKKQTVVALSTGEAEYYAGVHCGREVLWLRQLLCEIGFLPSPRPPPTTLRIDSTTAIRMIENPDEVSNRTKHVNISYHWICDAVQSQLIAPDYVPGEDNIADVFTKPLGPQRHKQLTFRLGLRPPVDHAR</sequence>
<keyword evidence="4" id="KW-0507">mRNA processing</keyword>
<keyword evidence="18" id="KW-0808">Transferase</keyword>
<feature type="compositionally biased region" description="Polar residues" evidence="24">
    <location>
        <begin position="1"/>
        <end position="13"/>
    </location>
</feature>
<keyword evidence="11" id="KW-0255">Endonuclease</keyword>
<comment type="catalytic activity">
    <reaction evidence="22">
        <text>DNA(n) + a 2'-deoxyribonucleoside 5'-triphosphate = DNA(n+1) + diphosphate</text>
        <dbReference type="Rhea" id="RHEA:22508"/>
        <dbReference type="Rhea" id="RHEA-COMP:17339"/>
        <dbReference type="Rhea" id="RHEA-COMP:17340"/>
        <dbReference type="ChEBI" id="CHEBI:33019"/>
        <dbReference type="ChEBI" id="CHEBI:61560"/>
        <dbReference type="ChEBI" id="CHEBI:173112"/>
        <dbReference type="EC" id="2.7.7.49"/>
    </reaction>
</comment>
<feature type="compositionally biased region" description="Low complexity" evidence="24">
    <location>
        <begin position="899"/>
        <end position="908"/>
    </location>
</feature>
<dbReference type="Pfam" id="PF07727">
    <property type="entry name" value="RVT_2"/>
    <property type="match status" value="1"/>
</dbReference>
<feature type="compositionally biased region" description="Acidic residues" evidence="24">
    <location>
        <begin position="923"/>
        <end position="944"/>
    </location>
</feature>
<comment type="caution">
    <text evidence="26">The sequence shown here is derived from an EMBL/GenBank/DDBJ whole genome shotgun (WGS) entry which is preliminary data.</text>
</comment>
<dbReference type="GO" id="GO:0005634">
    <property type="term" value="C:nucleus"/>
    <property type="evidence" value="ECO:0007669"/>
    <property type="project" value="UniProtKB-ARBA"/>
</dbReference>
<dbReference type="GO" id="GO:0006310">
    <property type="term" value="P:DNA recombination"/>
    <property type="evidence" value="ECO:0007669"/>
    <property type="project" value="UniProtKB-KW"/>
</dbReference>
<evidence type="ECO:0000256" key="13">
    <source>
        <dbReference type="ARBA" id="ARBA00022840"/>
    </source>
</evidence>
<comment type="function">
    <text evidence="1">The aspartyl protease (PR) mediates the proteolytic cleavages of the Gag and Gag-Pol polyproteins after assembly of the VLP.</text>
</comment>
<evidence type="ECO:0000256" key="8">
    <source>
        <dbReference type="ARBA" id="ARBA00022723"/>
    </source>
</evidence>
<organism evidence="26 27">
    <name type="scientific">Trametes pubescens</name>
    <name type="common">White-rot fungus</name>
    <dbReference type="NCBI Taxonomy" id="154538"/>
    <lineage>
        <taxon>Eukaryota</taxon>
        <taxon>Fungi</taxon>
        <taxon>Dikarya</taxon>
        <taxon>Basidiomycota</taxon>
        <taxon>Agaricomycotina</taxon>
        <taxon>Agaricomycetes</taxon>
        <taxon>Polyporales</taxon>
        <taxon>Polyporaceae</taxon>
        <taxon>Trametes</taxon>
    </lineage>
</organism>
<dbReference type="STRING" id="154538.A0A1M2V4A3"/>
<dbReference type="OMA" id="APMRYAN"/>
<dbReference type="GO" id="GO:0003887">
    <property type="term" value="F:DNA-directed DNA polymerase activity"/>
    <property type="evidence" value="ECO:0007669"/>
    <property type="project" value="UniProtKB-KW"/>
</dbReference>
<proteinExistence type="predicted"/>
<feature type="compositionally biased region" description="Basic residues" evidence="24">
    <location>
        <begin position="849"/>
        <end position="861"/>
    </location>
</feature>
<evidence type="ECO:0000256" key="15">
    <source>
        <dbReference type="ARBA" id="ARBA00022884"/>
    </source>
</evidence>
<keyword evidence="6" id="KW-0548">Nucleotidyltransferase</keyword>
<keyword evidence="19" id="KW-0917">Virion maturation</keyword>
<evidence type="ECO:0000256" key="21">
    <source>
        <dbReference type="ARBA" id="ARBA00023268"/>
    </source>
</evidence>
<dbReference type="OrthoDB" id="2758383at2759"/>
<dbReference type="InterPro" id="IPR013103">
    <property type="entry name" value="RVT_2"/>
</dbReference>
<dbReference type="GO" id="GO:0003964">
    <property type="term" value="F:RNA-directed DNA polymerase activity"/>
    <property type="evidence" value="ECO:0007669"/>
    <property type="project" value="UniProtKB-KW"/>
</dbReference>
<dbReference type="InterPro" id="IPR012337">
    <property type="entry name" value="RNaseH-like_sf"/>
</dbReference>
<evidence type="ECO:0000256" key="18">
    <source>
        <dbReference type="ARBA" id="ARBA00022932"/>
    </source>
</evidence>
<dbReference type="InterPro" id="IPR057670">
    <property type="entry name" value="SH3_retrovirus"/>
</dbReference>
<evidence type="ECO:0000256" key="14">
    <source>
        <dbReference type="ARBA" id="ARBA00022842"/>
    </source>
</evidence>
<feature type="domain" description="Integrase catalytic" evidence="25">
    <location>
        <begin position="541"/>
        <end position="710"/>
    </location>
</feature>
<evidence type="ECO:0000256" key="2">
    <source>
        <dbReference type="ARBA" id="ARBA00022578"/>
    </source>
</evidence>
<dbReference type="SUPFAM" id="SSF57756">
    <property type="entry name" value="Retrovirus zinc finger-like domains"/>
    <property type="match status" value="1"/>
</dbReference>
<dbReference type="InterPro" id="IPR001584">
    <property type="entry name" value="Integrase_cat-core"/>
</dbReference>
<keyword evidence="13" id="KW-0067">ATP-binding</keyword>
<keyword evidence="2" id="KW-0815">Transposition</keyword>
<feature type="compositionally biased region" description="Basic residues" evidence="24">
    <location>
        <begin position="269"/>
        <end position="278"/>
    </location>
</feature>
<keyword evidence="9" id="KW-0547">Nucleotide-binding</keyword>
<evidence type="ECO:0000256" key="16">
    <source>
        <dbReference type="ARBA" id="ARBA00022908"/>
    </source>
</evidence>
<feature type="region of interest" description="Disordered" evidence="24">
    <location>
        <begin position="1"/>
        <end position="26"/>
    </location>
</feature>
<keyword evidence="14" id="KW-0460">Magnesium</keyword>
<keyword evidence="8" id="KW-0479">Metal-binding</keyword>
<keyword evidence="12" id="KW-0378">Hydrolase</keyword>
<feature type="compositionally biased region" description="Low complexity" evidence="24">
    <location>
        <begin position="882"/>
        <end position="892"/>
    </location>
</feature>
<keyword evidence="15" id="KW-0694">RNA-binding</keyword>
<evidence type="ECO:0000256" key="7">
    <source>
        <dbReference type="ARBA" id="ARBA00022722"/>
    </source>
</evidence>
<dbReference type="SUPFAM" id="SSF56672">
    <property type="entry name" value="DNA/RNA polymerases"/>
    <property type="match status" value="1"/>
</dbReference>
<keyword evidence="20" id="KW-0233">DNA recombination</keyword>
<evidence type="ECO:0000313" key="26">
    <source>
        <dbReference type="EMBL" id="OJT02422.1"/>
    </source>
</evidence>
<evidence type="ECO:0000256" key="6">
    <source>
        <dbReference type="ARBA" id="ARBA00022695"/>
    </source>
</evidence>
<evidence type="ECO:0000256" key="22">
    <source>
        <dbReference type="ARBA" id="ARBA00048173"/>
    </source>
</evidence>
<keyword evidence="21" id="KW-0511">Multifunctional enzyme</keyword>
<keyword evidence="16" id="KW-0229">DNA integration</keyword>
<evidence type="ECO:0000256" key="24">
    <source>
        <dbReference type="SAM" id="MobiDB-lite"/>
    </source>
</evidence>
<dbReference type="GO" id="GO:0006508">
    <property type="term" value="P:proteolysis"/>
    <property type="evidence" value="ECO:0007669"/>
    <property type="project" value="UniProtKB-KW"/>
</dbReference>
<keyword evidence="10" id="KW-0064">Aspartyl protease</keyword>
<keyword evidence="5" id="KW-0645">Protease</keyword>
<dbReference type="Proteomes" id="UP000184267">
    <property type="component" value="Unassembled WGS sequence"/>
</dbReference>
<dbReference type="InterPro" id="IPR036397">
    <property type="entry name" value="RNaseH_sf"/>
</dbReference>
<keyword evidence="7" id="KW-0540">Nuclease</keyword>
<dbReference type="GO" id="GO:0032196">
    <property type="term" value="P:transposition"/>
    <property type="evidence" value="ECO:0007669"/>
    <property type="project" value="UniProtKB-KW"/>
</dbReference>